<dbReference type="PANTHER" id="PTHR33221">
    <property type="entry name" value="WINGED HELIX-TURN-HELIX TRANSCRIPTIONAL REGULATOR, RRF2 FAMILY"/>
    <property type="match status" value="1"/>
</dbReference>
<dbReference type="Pfam" id="PF02082">
    <property type="entry name" value="Rrf2"/>
    <property type="match status" value="1"/>
</dbReference>
<evidence type="ECO:0000313" key="2">
    <source>
        <dbReference type="EMBL" id="MPN03397.1"/>
    </source>
</evidence>
<evidence type="ECO:0000256" key="1">
    <source>
        <dbReference type="ARBA" id="ARBA00023125"/>
    </source>
</evidence>
<accession>A0A645ENK6</accession>
<dbReference type="GO" id="GO:0003700">
    <property type="term" value="F:DNA-binding transcription factor activity"/>
    <property type="evidence" value="ECO:0007669"/>
    <property type="project" value="TreeGrafter"/>
</dbReference>
<dbReference type="GO" id="GO:0005829">
    <property type="term" value="C:cytosol"/>
    <property type="evidence" value="ECO:0007669"/>
    <property type="project" value="TreeGrafter"/>
</dbReference>
<keyword evidence="1" id="KW-0238">DNA-binding</keyword>
<reference evidence="2" key="1">
    <citation type="submission" date="2019-08" db="EMBL/GenBank/DDBJ databases">
        <authorList>
            <person name="Kucharzyk K."/>
            <person name="Murdoch R.W."/>
            <person name="Higgins S."/>
            <person name="Loffler F."/>
        </authorList>
    </citation>
    <scope>NUCLEOTIDE SEQUENCE</scope>
</reference>
<dbReference type="SUPFAM" id="SSF46785">
    <property type="entry name" value="Winged helix' DNA-binding domain"/>
    <property type="match status" value="1"/>
</dbReference>
<dbReference type="AlphaFoldDB" id="A0A645ENK6"/>
<dbReference type="Gene3D" id="1.10.10.10">
    <property type="entry name" value="Winged helix-like DNA-binding domain superfamily/Winged helix DNA-binding domain"/>
    <property type="match status" value="1"/>
</dbReference>
<proteinExistence type="predicted"/>
<dbReference type="NCBIfam" id="TIGR00738">
    <property type="entry name" value="rrf2_super"/>
    <property type="match status" value="1"/>
</dbReference>
<dbReference type="PANTHER" id="PTHR33221:SF5">
    <property type="entry name" value="HTH-TYPE TRANSCRIPTIONAL REGULATOR ISCR"/>
    <property type="match status" value="1"/>
</dbReference>
<comment type="caution">
    <text evidence="2">The sequence shown here is derived from an EMBL/GenBank/DDBJ whole genome shotgun (WGS) entry which is preliminary data.</text>
</comment>
<dbReference type="PROSITE" id="PS51197">
    <property type="entry name" value="HTH_RRF2_2"/>
    <property type="match status" value="1"/>
</dbReference>
<dbReference type="EMBL" id="VSSQ01049315">
    <property type="protein sequence ID" value="MPN03397.1"/>
    <property type="molecule type" value="Genomic_DNA"/>
</dbReference>
<dbReference type="InterPro" id="IPR036388">
    <property type="entry name" value="WH-like_DNA-bd_sf"/>
</dbReference>
<dbReference type="InterPro" id="IPR000944">
    <property type="entry name" value="Tscrpt_reg_Rrf2"/>
</dbReference>
<dbReference type="GO" id="GO:0003677">
    <property type="term" value="F:DNA binding"/>
    <property type="evidence" value="ECO:0007669"/>
    <property type="project" value="UniProtKB-KW"/>
</dbReference>
<protein>
    <submittedName>
        <fullName evidence="2">HTH-type transcriptional regulator CymR</fullName>
    </submittedName>
</protein>
<dbReference type="InterPro" id="IPR036390">
    <property type="entry name" value="WH_DNA-bd_sf"/>
</dbReference>
<organism evidence="2">
    <name type="scientific">bioreactor metagenome</name>
    <dbReference type="NCBI Taxonomy" id="1076179"/>
    <lineage>
        <taxon>unclassified sequences</taxon>
        <taxon>metagenomes</taxon>
        <taxon>ecological metagenomes</taxon>
    </lineage>
</organism>
<name>A0A645ENK6_9ZZZZ</name>
<gene>
    <name evidence="2" type="primary">cymR_37</name>
    <name evidence="2" type="ORF">SDC9_150627</name>
</gene>
<sequence>MKISSKGRYALRMMIDIAQHNTGEWVSLKDISKRKDISIKYLEQIVTSFTKTGLLLSTRGPQGGYMLAKSPEKYTTGEIIRAIEGPLAPVACLENEPNLCERQGICPTIHFWEGLYDVINKYVDSVTLQDLINACHSNESYDYSI</sequence>